<sequence length="163" mass="16682">MLRSVILCAGFLVAGAVAFSAPAQALTMKECGEKYQAAKTANTLNGQTWSEFRKVQCGAETAPSAPSAPASTTAPATTSTTAPANAASTTPAKPAAPAAVDSANVVFPTAIAPEFSTLTPAKGRIKTCAKQWHANKTSGGNGNLKWIQKGGGYWSECNKHLKG</sequence>
<dbReference type="Proteomes" id="UP001237448">
    <property type="component" value="Unassembled WGS sequence"/>
</dbReference>
<reference evidence="3 4" key="1">
    <citation type="submission" date="2023-07" db="EMBL/GenBank/DDBJ databases">
        <title>Genomic Encyclopedia of Type Strains, Phase IV (KMG-IV): sequencing the most valuable type-strain genomes for metagenomic binning, comparative biology and taxonomic classification.</title>
        <authorList>
            <person name="Goeker M."/>
        </authorList>
    </citation>
    <scope>NUCLEOTIDE SEQUENCE [LARGE SCALE GENOMIC DNA]</scope>
    <source>
        <strain evidence="3 4">DSM 5896</strain>
    </source>
</reference>
<name>A0ABU0FKQ8_9HYPH</name>
<feature type="signal peptide" evidence="2">
    <location>
        <begin position="1"/>
        <end position="25"/>
    </location>
</feature>
<keyword evidence="2" id="KW-0732">Signal</keyword>
<evidence type="ECO:0000256" key="1">
    <source>
        <dbReference type="SAM" id="MobiDB-lite"/>
    </source>
</evidence>
<feature type="chain" id="PRO_5046745248" evidence="2">
    <location>
        <begin position="26"/>
        <end position="163"/>
    </location>
</feature>
<proteinExistence type="predicted"/>
<feature type="region of interest" description="Disordered" evidence="1">
    <location>
        <begin position="57"/>
        <end position="94"/>
    </location>
</feature>
<evidence type="ECO:0000256" key="2">
    <source>
        <dbReference type="SAM" id="SignalP"/>
    </source>
</evidence>
<feature type="compositionally biased region" description="Low complexity" evidence="1">
    <location>
        <begin position="61"/>
        <end position="94"/>
    </location>
</feature>
<evidence type="ECO:0000313" key="3">
    <source>
        <dbReference type="EMBL" id="MDQ0395202.1"/>
    </source>
</evidence>
<gene>
    <name evidence="3" type="ORF">J3R73_004994</name>
</gene>
<comment type="caution">
    <text evidence="3">The sequence shown here is derived from an EMBL/GenBank/DDBJ whole genome shotgun (WGS) entry which is preliminary data.</text>
</comment>
<keyword evidence="4" id="KW-1185">Reference proteome</keyword>
<organism evidence="3 4">
    <name type="scientific">Labrys monachus</name>
    <dbReference type="NCBI Taxonomy" id="217067"/>
    <lineage>
        <taxon>Bacteria</taxon>
        <taxon>Pseudomonadati</taxon>
        <taxon>Pseudomonadota</taxon>
        <taxon>Alphaproteobacteria</taxon>
        <taxon>Hyphomicrobiales</taxon>
        <taxon>Xanthobacteraceae</taxon>
        <taxon>Labrys</taxon>
    </lineage>
</organism>
<protein>
    <submittedName>
        <fullName evidence="3">Uncharacterized protein</fullName>
    </submittedName>
</protein>
<accession>A0ABU0FKQ8</accession>
<dbReference type="EMBL" id="JAUSVK010000001">
    <property type="protein sequence ID" value="MDQ0395202.1"/>
    <property type="molecule type" value="Genomic_DNA"/>
</dbReference>
<dbReference type="RefSeq" id="WP_307433672.1">
    <property type="nucleotide sequence ID" value="NZ_JAUSVK010000001.1"/>
</dbReference>
<evidence type="ECO:0000313" key="4">
    <source>
        <dbReference type="Proteomes" id="UP001237448"/>
    </source>
</evidence>